<evidence type="ECO:0000313" key="3">
    <source>
        <dbReference type="Proteomes" id="UP000236305"/>
    </source>
</evidence>
<organism evidence="2 3">
    <name type="scientific">Verticillium dahliae</name>
    <name type="common">Verticillium wilt</name>
    <dbReference type="NCBI Taxonomy" id="27337"/>
    <lineage>
        <taxon>Eukaryota</taxon>
        <taxon>Fungi</taxon>
        <taxon>Dikarya</taxon>
        <taxon>Ascomycota</taxon>
        <taxon>Pezizomycotina</taxon>
        <taxon>Sordariomycetes</taxon>
        <taxon>Hypocreomycetidae</taxon>
        <taxon>Glomerellales</taxon>
        <taxon>Plectosphaerellaceae</taxon>
        <taxon>Verticillium</taxon>
    </lineage>
</organism>
<dbReference type="AlphaFoldDB" id="A0A2J8BQC8"/>
<reference evidence="2 3" key="1">
    <citation type="submission" date="2017-12" db="EMBL/GenBank/DDBJ databases">
        <title>Comparative genomics yields insights into virulence evolution of Verticillium dahliae.</title>
        <authorList>
            <person name="Fan R."/>
            <person name="Armitage A.D."/>
            <person name="Cascant-Lopez E."/>
            <person name="Sobczyk M."/>
            <person name="Cockerton H.M."/>
            <person name="Harrison R.J."/>
        </authorList>
    </citation>
    <scope>NUCLEOTIDE SEQUENCE [LARGE SCALE GENOMIC DNA]</scope>
    <source>
        <strain evidence="2 3">12008</strain>
    </source>
</reference>
<gene>
    <name evidence="2" type="ORF">BJF96_g9204</name>
    <name evidence="1" type="ORF">BJF96_g9734</name>
</gene>
<accession>A0A2J8BQC8</accession>
<sequence length="57" mass="6209">MCHNCTPLDVVTLSWKCCNCLQLTTGGAAKHDVSKAMVCENRTESKHDTEQNKPSSG</sequence>
<comment type="caution">
    <text evidence="2">The sequence shown here is derived from an EMBL/GenBank/DDBJ whole genome shotgun (WGS) entry which is preliminary data.</text>
</comment>
<dbReference type="EMBL" id="MPSH01000045">
    <property type="protein sequence ID" value="PNH27449.1"/>
    <property type="molecule type" value="Genomic_DNA"/>
</dbReference>
<evidence type="ECO:0000313" key="1">
    <source>
        <dbReference type="EMBL" id="PNH26970.1"/>
    </source>
</evidence>
<name>A0A2J8BQC8_VERDA</name>
<evidence type="ECO:0000313" key="2">
    <source>
        <dbReference type="EMBL" id="PNH27449.1"/>
    </source>
</evidence>
<protein>
    <submittedName>
        <fullName evidence="2">Uncharacterized protein</fullName>
    </submittedName>
</protein>
<dbReference type="Proteomes" id="UP000236305">
    <property type="component" value="Unassembled WGS sequence"/>
</dbReference>
<proteinExistence type="predicted"/>
<dbReference type="EMBL" id="MPSH01000053">
    <property type="protein sequence ID" value="PNH26970.1"/>
    <property type="molecule type" value="Genomic_DNA"/>
</dbReference>